<name>A0A0A8YKS0_ARUDO</name>
<dbReference type="EMBL" id="GBRH01270994">
    <property type="protein sequence ID" value="JAD26901.1"/>
    <property type="molecule type" value="Transcribed_RNA"/>
</dbReference>
<protein>
    <submittedName>
        <fullName evidence="1">Uncharacterized protein</fullName>
    </submittedName>
</protein>
<organism evidence="1">
    <name type="scientific">Arundo donax</name>
    <name type="common">Giant reed</name>
    <name type="synonym">Donax arundinaceus</name>
    <dbReference type="NCBI Taxonomy" id="35708"/>
    <lineage>
        <taxon>Eukaryota</taxon>
        <taxon>Viridiplantae</taxon>
        <taxon>Streptophyta</taxon>
        <taxon>Embryophyta</taxon>
        <taxon>Tracheophyta</taxon>
        <taxon>Spermatophyta</taxon>
        <taxon>Magnoliopsida</taxon>
        <taxon>Liliopsida</taxon>
        <taxon>Poales</taxon>
        <taxon>Poaceae</taxon>
        <taxon>PACMAD clade</taxon>
        <taxon>Arundinoideae</taxon>
        <taxon>Arundineae</taxon>
        <taxon>Arundo</taxon>
    </lineage>
</organism>
<dbReference type="AlphaFoldDB" id="A0A0A8YKS0"/>
<reference evidence="1" key="1">
    <citation type="submission" date="2014-09" db="EMBL/GenBank/DDBJ databases">
        <authorList>
            <person name="Magalhaes I.L.F."/>
            <person name="Oliveira U."/>
            <person name="Santos F.R."/>
            <person name="Vidigal T.H.D.A."/>
            <person name="Brescovit A.D."/>
            <person name="Santos A.J."/>
        </authorList>
    </citation>
    <scope>NUCLEOTIDE SEQUENCE</scope>
    <source>
        <tissue evidence="1">Shoot tissue taken approximately 20 cm above the soil surface</tissue>
    </source>
</reference>
<reference evidence="1" key="2">
    <citation type="journal article" date="2015" name="Data Brief">
        <title>Shoot transcriptome of the giant reed, Arundo donax.</title>
        <authorList>
            <person name="Barrero R.A."/>
            <person name="Guerrero F.D."/>
            <person name="Moolhuijzen P."/>
            <person name="Goolsby J.A."/>
            <person name="Tidwell J."/>
            <person name="Bellgard S.E."/>
            <person name="Bellgard M.I."/>
        </authorList>
    </citation>
    <scope>NUCLEOTIDE SEQUENCE</scope>
    <source>
        <tissue evidence="1">Shoot tissue taken approximately 20 cm above the soil surface</tissue>
    </source>
</reference>
<proteinExistence type="predicted"/>
<sequence>MGVANLVYFLNWAFYALPLITKTNLNSYYLPCGYEC</sequence>
<accession>A0A0A8YKS0</accession>
<evidence type="ECO:0000313" key="1">
    <source>
        <dbReference type="EMBL" id="JAD26901.1"/>
    </source>
</evidence>